<name>U1X5K2_ANEAE</name>
<dbReference type="InterPro" id="IPR047057">
    <property type="entry name" value="MerR_fam"/>
</dbReference>
<dbReference type="Proteomes" id="UP000016511">
    <property type="component" value="Unassembled WGS sequence"/>
</dbReference>
<dbReference type="GO" id="GO:0003677">
    <property type="term" value="F:DNA binding"/>
    <property type="evidence" value="ECO:0007669"/>
    <property type="project" value="UniProtKB-KW"/>
</dbReference>
<evidence type="ECO:0000313" key="8">
    <source>
        <dbReference type="Proteomes" id="UP000016511"/>
    </source>
</evidence>
<dbReference type="GO" id="GO:0003700">
    <property type="term" value="F:DNA-binding transcription factor activity"/>
    <property type="evidence" value="ECO:0007669"/>
    <property type="project" value="InterPro"/>
</dbReference>
<dbReference type="PANTHER" id="PTHR30204">
    <property type="entry name" value="REDOX-CYCLING DRUG-SENSING TRANSCRIPTIONAL ACTIVATOR SOXR"/>
    <property type="match status" value="1"/>
</dbReference>
<evidence type="ECO:0000256" key="5">
    <source>
        <dbReference type="SAM" id="Coils"/>
    </source>
</evidence>
<comment type="caution">
    <text evidence="7">The sequence shown here is derived from an EMBL/GenBank/DDBJ whole genome shotgun (WGS) entry which is preliminary data.</text>
</comment>
<dbReference type="InterPro" id="IPR036244">
    <property type="entry name" value="TipA-like_antibiotic-bd"/>
</dbReference>
<reference evidence="7 8" key="1">
    <citation type="submission" date="2013-08" db="EMBL/GenBank/DDBJ databases">
        <authorList>
            <person name="Weinstock G."/>
            <person name="Sodergren E."/>
            <person name="Wylie T."/>
            <person name="Fulton L."/>
            <person name="Fulton R."/>
            <person name="Fronick C."/>
            <person name="O'Laughlin M."/>
            <person name="Godfrey J."/>
            <person name="Miner T."/>
            <person name="Herter B."/>
            <person name="Appelbaum E."/>
            <person name="Cordes M."/>
            <person name="Lek S."/>
            <person name="Wollam A."/>
            <person name="Pepin K.H."/>
            <person name="Palsikar V.B."/>
            <person name="Mitreva M."/>
            <person name="Wilson R.K."/>
        </authorList>
    </citation>
    <scope>NUCLEOTIDE SEQUENCE [LARGE SCALE GENOMIC DNA]</scope>
    <source>
        <strain evidence="7 8">ATCC 12856</strain>
    </source>
</reference>
<keyword evidence="2" id="KW-0238">DNA-binding</keyword>
<sequence>MVSGGEGMEYTVQKLARLAGITSRTLRYYDEIGILKPARINSSGYRIYGQAEVDRLQQILFYRELDVDLESIKKIVNSPSFDDVKALKEHREKLLTKRQQLNLLIANVDKTLAVREGRMNMSDKEKFEAFKQKLINENEKNYGEEIRAKYGDEQIDNSNKKLKGMTEAQYAEVEKLEKEVLDLVNEAFLIGDPASELAQKAADLHRQWLSYFWDSYTKEAHAGVAQLYVDDERFAAYYDKKNSGVAEFLRDAILIYTGMKKG</sequence>
<dbReference type="EMBL" id="AWSJ01000136">
    <property type="protein sequence ID" value="ERI09803.1"/>
    <property type="molecule type" value="Genomic_DNA"/>
</dbReference>
<evidence type="ECO:0000256" key="3">
    <source>
        <dbReference type="ARBA" id="ARBA00023159"/>
    </source>
</evidence>
<keyword evidence="5" id="KW-0175">Coiled coil</keyword>
<dbReference type="SUPFAM" id="SSF46955">
    <property type="entry name" value="Putative DNA-binding domain"/>
    <property type="match status" value="1"/>
</dbReference>
<dbReference type="Pfam" id="PF07739">
    <property type="entry name" value="TipAS"/>
    <property type="match status" value="1"/>
</dbReference>
<keyword evidence="4" id="KW-0804">Transcription</keyword>
<dbReference type="eggNOG" id="COG0789">
    <property type="taxonomic scope" value="Bacteria"/>
</dbReference>
<keyword evidence="8" id="KW-1185">Reference proteome</keyword>
<keyword evidence="1" id="KW-0805">Transcription regulation</keyword>
<keyword evidence="3" id="KW-0010">Activator</keyword>
<dbReference type="PROSITE" id="PS50937">
    <property type="entry name" value="HTH_MERR_2"/>
    <property type="match status" value="1"/>
</dbReference>
<feature type="domain" description="HTH merR-type" evidence="6">
    <location>
        <begin position="9"/>
        <end position="78"/>
    </location>
</feature>
<proteinExistence type="predicted"/>
<dbReference type="InterPro" id="IPR000551">
    <property type="entry name" value="MerR-type_HTH_dom"/>
</dbReference>
<gene>
    <name evidence="7" type="ORF">HMPREF0083_02066</name>
</gene>
<dbReference type="InterPro" id="IPR012925">
    <property type="entry name" value="TipAS_dom"/>
</dbReference>
<dbReference type="SUPFAM" id="SSF89082">
    <property type="entry name" value="Antibiotic binding domain of TipA-like multidrug resistance regulators"/>
    <property type="match status" value="1"/>
</dbReference>
<feature type="coiled-coil region" evidence="5">
    <location>
        <begin position="159"/>
        <end position="186"/>
    </location>
</feature>
<dbReference type="Pfam" id="PF13411">
    <property type="entry name" value="MerR_1"/>
    <property type="match status" value="1"/>
</dbReference>
<evidence type="ECO:0000259" key="6">
    <source>
        <dbReference type="PROSITE" id="PS50937"/>
    </source>
</evidence>
<evidence type="ECO:0000256" key="2">
    <source>
        <dbReference type="ARBA" id="ARBA00023125"/>
    </source>
</evidence>
<dbReference type="PANTHER" id="PTHR30204:SF90">
    <property type="entry name" value="HTH-TYPE TRANSCRIPTIONAL ACTIVATOR MTA"/>
    <property type="match status" value="1"/>
</dbReference>
<dbReference type="CDD" id="cd01106">
    <property type="entry name" value="HTH_TipAL-Mta"/>
    <property type="match status" value="1"/>
</dbReference>
<dbReference type="AlphaFoldDB" id="U1X5K2"/>
<evidence type="ECO:0000313" key="7">
    <source>
        <dbReference type="EMBL" id="ERI09803.1"/>
    </source>
</evidence>
<dbReference type="Gene3D" id="1.10.490.50">
    <property type="entry name" value="Antibiotic binding domain of TipA-like multidrug resistance regulators"/>
    <property type="match status" value="1"/>
</dbReference>
<dbReference type="HOGENOM" id="CLU_060077_0_3_9"/>
<organism evidence="7 8">
    <name type="scientific">Aneurinibacillus aneurinilyticus ATCC 12856</name>
    <dbReference type="NCBI Taxonomy" id="649747"/>
    <lineage>
        <taxon>Bacteria</taxon>
        <taxon>Bacillati</taxon>
        <taxon>Bacillota</taxon>
        <taxon>Bacilli</taxon>
        <taxon>Bacillales</taxon>
        <taxon>Paenibacillaceae</taxon>
        <taxon>Aneurinibacillus group</taxon>
        <taxon>Aneurinibacillus</taxon>
    </lineage>
</organism>
<dbReference type="InterPro" id="IPR009061">
    <property type="entry name" value="DNA-bd_dom_put_sf"/>
</dbReference>
<dbReference type="SMART" id="SM00422">
    <property type="entry name" value="HTH_MERR"/>
    <property type="match status" value="1"/>
</dbReference>
<evidence type="ECO:0000256" key="4">
    <source>
        <dbReference type="ARBA" id="ARBA00023163"/>
    </source>
</evidence>
<dbReference type="PRINTS" id="PR00040">
    <property type="entry name" value="HTHMERR"/>
</dbReference>
<dbReference type="STRING" id="649747.HMPREF0083_02066"/>
<evidence type="ECO:0000256" key="1">
    <source>
        <dbReference type="ARBA" id="ARBA00023015"/>
    </source>
</evidence>
<accession>U1X5K2</accession>
<dbReference type="PATRIC" id="fig|649747.3.peg.1863"/>
<protein>
    <submittedName>
        <fullName evidence="7">TipAS antibiotic-recognition domain protein</fullName>
    </submittedName>
</protein>
<dbReference type="Gene3D" id="1.10.1660.10">
    <property type="match status" value="1"/>
</dbReference>